<keyword evidence="1" id="KW-0805">Transcription regulation</keyword>
<dbReference type="EMBL" id="JBHTJM010000009">
    <property type="protein sequence ID" value="MFD0964665.1"/>
    <property type="molecule type" value="Genomic_DNA"/>
</dbReference>
<dbReference type="SMART" id="SM00342">
    <property type="entry name" value="HTH_ARAC"/>
    <property type="match status" value="1"/>
</dbReference>
<dbReference type="SUPFAM" id="SSF46689">
    <property type="entry name" value="Homeodomain-like"/>
    <property type="match status" value="1"/>
</dbReference>
<dbReference type="Pfam" id="PF12833">
    <property type="entry name" value="HTH_18"/>
    <property type="match status" value="1"/>
</dbReference>
<keyword evidence="4" id="KW-0812">Transmembrane</keyword>
<reference evidence="7" key="1">
    <citation type="journal article" date="2019" name="Int. J. Syst. Evol. Microbiol.">
        <title>The Global Catalogue of Microorganisms (GCM) 10K type strain sequencing project: providing services to taxonomists for standard genome sequencing and annotation.</title>
        <authorList>
            <consortium name="The Broad Institute Genomics Platform"/>
            <consortium name="The Broad Institute Genome Sequencing Center for Infectious Disease"/>
            <person name="Wu L."/>
            <person name="Ma J."/>
        </authorList>
    </citation>
    <scope>NUCLEOTIDE SEQUENCE [LARGE SCALE GENOMIC DNA]</scope>
    <source>
        <strain evidence="7">CCUG 62114</strain>
    </source>
</reference>
<keyword evidence="7" id="KW-1185">Reference proteome</keyword>
<comment type="caution">
    <text evidence="6">The sequence shown here is derived from an EMBL/GenBank/DDBJ whole genome shotgun (WGS) entry which is preliminary data.</text>
</comment>
<keyword evidence="4" id="KW-0472">Membrane</keyword>
<dbReference type="PANTHER" id="PTHR43280">
    <property type="entry name" value="ARAC-FAMILY TRANSCRIPTIONAL REGULATOR"/>
    <property type="match status" value="1"/>
</dbReference>
<protein>
    <submittedName>
        <fullName evidence="6">Helix-turn-helix domain-containing protein</fullName>
    </submittedName>
</protein>
<feature type="transmembrane region" description="Helical" evidence="4">
    <location>
        <begin position="188"/>
        <end position="207"/>
    </location>
</feature>
<evidence type="ECO:0000313" key="6">
    <source>
        <dbReference type="EMBL" id="MFD0964665.1"/>
    </source>
</evidence>
<evidence type="ECO:0000256" key="2">
    <source>
        <dbReference type="ARBA" id="ARBA00023125"/>
    </source>
</evidence>
<feature type="transmembrane region" description="Helical" evidence="4">
    <location>
        <begin position="92"/>
        <end position="110"/>
    </location>
</feature>
<name>A0ABW3I4C1_9FLAO</name>
<dbReference type="InterPro" id="IPR018060">
    <property type="entry name" value="HTH_AraC"/>
</dbReference>
<gene>
    <name evidence="6" type="ORF">ACFQ1O_11675</name>
</gene>
<dbReference type="Proteomes" id="UP001596997">
    <property type="component" value="Unassembled WGS sequence"/>
</dbReference>
<feature type="transmembrane region" description="Helical" evidence="4">
    <location>
        <begin position="116"/>
        <end position="135"/>
    </location>
</feature>
<feature type="transmembrane region" description="Helical" evidence="4">
    <location>
        <begin position="64"/>
        <end position="80"/>
    </location>
</feature>
<dbReference type="PANTHER" id="PTHR43280:SF29">
    <property type="entry name" value="ARAC-FAMILY TRANSCRIPTIONAL REGULATOR"/>
    <property type="match status" value="1"/>
</dbReference>
<dbReference type="Gene3D" id="1.10.10.60">
    <property type="entry name" value="Homeodomain-like"/>
    <property type="match status" value="1"/>
</dbReference>
<dbReference type="PROSITE" id="PS01124">
    <property type="entry name" value="HTH_ARAC_FAMILY_2"/>
    <property type="match status" value="1"/>
</dbReference>
<keyword evidence="2" id="KW-0238">DNA-binding</keyword>
<dbReference type="InterPro" id="IPR009057">
    <property type="entry name" value="Homeodomain-like_sf"/>
</dbReference>
<organism evidence="6 7">
    <name type="scientific">Pseudofulvibacter geojedonensis</name>
    <dbReference type="NCBI Taxonomy" id="1123758"/>
    <lineage>
        <taxon>Bacteria</taxon>
        <taxon>Pseudomonadati</taxon>
        <taxon>Bacteroidota</taxon>
        <taxon>Flavobacteriia</taxon>
        <taxon>Flavobacteriales</taxon>
        <taxon>Flavobacteriaceae</taxon>
        <taxon>Pseudofulvibacter</taxon>
    </lineage>
</organism>
<feature type="transmembrane region" description="Helical" evidence="4">
    <location>
        <begin position="35"/>
        <end position="58"/>
    </location>
</feature>
<proteinExistence type="predicted"/>
<keyword evidence="3" id="KW-0804">Transcription</keyword>
<evidence type="ECO:0000313" key="7">
    <source>
        <dbReference type="Proteomes" id="UP001596997"/>
    </source>
</evidence>
<keyword evidence="4" id="KW-1133">Transmembrane helix</keyword>
<feature type="transmembrane region" description="Helical" evidence="4">
    <location>
        <begin position="156"/>
        <end position="176"/>
    </location>
</feature>
<evidence type="ECO:0000256" key="1">
    <source>
        <dbReference type="ARBA" id="ARBA00023015"/>
    </source>
</evidence>
<accession>A0ABW3I4C1</accession>
<sequence length="355" mass="41296">MEITLEIFQIFDLMAFTTAFILGLVFLFKPPKTNIYLGLFLISLGLEVFQVFITEVSIYNDFEIVEVLNFPTLVFLLFYVQKNILGYIPKKAWFVLGLGLVISFFIPLIINNNEEFLAARFLDYTYNISIIAYLFKILTIHQKNVINYYSEIEQKTLSWIQTILYIMLGFYIFWIAEDIISLFNQELPEIFALISTIATCILIYWIGYKGLSQPEIFNQSLYKEDKIEPNNTLGIENKTNTINNEDLSLFNELKEQIINQKLYTNQQLNLRGLAIELNIKEKELSRIINTQTNFYQLINTLRVNEFKTLIQSPKANQLSLLGLAQEAGFSSKSTFYTAFKKLEGMTPKQYENSIN</sequence>
<dbReference type="RefSeq" id="WP_377716205.1">
    <property type="nucleotide sequence ID" value="NZ_JBHTJM010000009.1"/>
</dbReference>
<evidence type="ECO:0000259" key="5">
    <source>
        <dbReference type="PROSITE" id="PS01124"/>
    </source>
</evidence>
<evidence type="ECO:0000256" key="3">
    <source>
        <dbReference type="ARBA" id="ARBA00023163"/>
    </source>
</evidence>
<evidence type="ECO:0000256" key="4">
    <source>
        <dbReference type="SAM" id="Phobius"/>
    </source>
</evidence>
<feature type="domain" description="HTH araC/xylS-type" evidence="5">
    <location>
        <begin position="252"/>
        <end position="353"/>
    </location>
</feature>
<feature type="transmembrane region" description="Helical" evidence="4">
    <location>
        <begin position="6"/>
        <end position="28"/>
    </location>
</feature>